<name>A0AC34FHL5_9BILA</name>
<dbReference type="Proteomes" id="UP000887579">
    <property type="component" value="Unplaced"/>
</dbReference>
<evidence type="ECO:0000313" key="1">
    <source>
        <dbReference type="Proteomes" id="UP000887579"/>
    </source>
</evidence>
<reference evidence="2" key="1">
    <citation type="submission" date="2022-11" db="UniProtKB">
        <authorList>
            <consortium name="WormBaseParasite"/>
        </authorList>
    </citation>
    <scope>IDENTIFICATION</scope>
</reference>
<organism evidence="1 2">
    <name type="scientific">Panagrolaimus sp. ES5</name>
    <dbReference type="NCBI Taxonomy" id="591445"/>
    <lineage>
        <taxon>Eukaryota</taxon>
        <taxon>Metazoa</taxon>
        <taxon>Ecdysozoa</taxon>
        <taxon>Nematoda</taxon>
        <taxon>Chromadorea</taxon>
        <taxon>Rhabditida</taxon>
        <taxon>Tylenchina</taxon>
        <taxon>Panagrolaimomorpha</taxon>
        <taxon>Panagrolaimoidea</taxon>
        <taxon>Panagrolaimidae</taxon>
        <taxon>Panagrolaimus</taxon>
    </lineage>
</organism>
<proteinExistence type="predicted"/>
<evidence type="ECO:0000313" key="2">
    <source>
        <dbReference type="WBParaSite" id="ES5_v2.g16679.t1"/>
    </source>
</evidence>
<protein>
    <submittedName>
        <fullName evidence="2">DUF38 domain-containing protein</fullName>
    </submittedName>
</protein>
<accession>A0AC34FHL5</accession>
<dbReference type="WBParaSite" id="ES5_v2.g16679.t1">
    <property type="protein sequence ID" value="ES5_v2.g16679.t1"/>
    <property type="gene ID" value="ES5_v2.g16679"/>
</dbReference>
<sequence>MASAEISTLVESKMYVDEISFRKTLLFHLKQNAKPKTLLKLMQIAKYFCFDEFPFFVVKELAFTEQKWGYKELMDSDEEEEGYYYESFYPGDAPGKFWITESLEFEFEDYPHDFLLVLPQIVVCDVKKLNMHNQKITLKEFQFLTAGPAISVELYGTTIKNENDENVALENILKCLPSAQDFVYGFNDESALTMTSESTINVIEILKTFNLKLFVLHEIPETFNFNAFSKILGKNVDKKPRTSYRLFFNDHISAEYQQQLQAYVDEMAKDKHFISVYPLILKFPIQTKKEFKDLFDAVYFHFYQCNSK</sequence>